<dbReference type="Gene3D" id="1.20.920.10">
    <property type="entry name" value="Bromodomain-like"/>
    <property type="match status" value="1"/>
</dbReference>
<dbReference type="Proteomes" id="UP000504609">
    <property type="component" value="Unplaced"/>
</dbReference>
<sequence length="862" mass="96168">MGKVVERKKRKKGRPSLLDLQKRNLKEQQEQEEQEQEQKQKHHHQTKRINTSTAISNPNYASPTPLRRSTRRNPNPDALTPDEVADDHEDAEYNDQLAANRRERKLKLVVRLHSPKSPVNSSSLNSCRSDSNADVDGNAASINKKRKIDTIGEGSRIQHSEKDEKSMSATNPSKTLQGSHMDSAPSTPLPDKKLLVFILDRLQKKDIYGVFSEPVDPNELPDYHEIIEHPMDFGTVREKLTSGAYSSLEQFEKDVLLISSNAMQYNSSDTIYYRQARTIQELAKKSFKNLRQDSDDNEPEPKVVRRGRPPTKNFKKPLGRPPMERAGSEFSPDATLITGGENTNRSSDLRKGLHHFEKPGLADFSGRFSFSSNSEAAFNLFNPNRFDRSEDMTGSALRFNSVRQGKKPIVSDENRRDTYKQFQAATTLLEPSVLNTFDRERKVLMPVGLFLEHAYARSLARFAADLGSVAWRVASKKIERILPTGSSFGPGWVVEDDTTPKRVFLPQAELGQKSTLHESLAPDVKPLAPEQKTVRSSDNSEADTSSKMHDEPSHVPSSDGYLPSRPPAEFSAASSSSPLSTRQSSEPCRGQTETVEGLNPSSDYNVLESSIPISRPSLQKHENLTIRHGMNGFNGAYGFDLSAHRGKLIGASASEPAGVKPQSSSQMLEMISRTNANFILPAMATRLNLKEPKCPENNLGTTNSSSSLLGSGNETLMETPWRQRQQPQPQQPQGPSSAPAPEETAVTTTTTLYKPESVPPDLNVRFKSPGSPPPSSKMVGLRSVAPGVETKMEPYQPLPNCVVKTIEEGFLYRFMYPNFLDSGEKKKKIGANFCSWRSVGRFFFFFNSHIYIYCLFSISHLQ</sequence>
<evidence type="ECO:0000313" key="6">
    <source>
        <dbReference type="RefSeq" id="XP_022952652.1"/>
    </source>
</evidence>
<dbReference type="AlphaFoldDB" id="A0A6J1GKY9"/>
<feature type="compositionally biased region" description="Basic and acidic residues" evidence="3">
    <location>
        <begin position="544"/>
        <end position="553"/>
    </location>
</feature>
<evidence type="ECO:0000259" key="4">
    <source>
        <dbReference type="PROSITE" id="PS50014"/>
    </source>
</evidence>
<feature type="compositionally biased region" description="Acidic residues" evidence="3">
    <location>
        <begin position="83"/>
        <end position="93"/>
    </location>
</feature>
<proteinExistence type="predicted"/>
<dbReference type="InterPro" id="IPR051831">
    <property type="entry name" value="Bromodomain_contain_prot"/>
</dbReference>
<feature type="region of interest" description="Disordered" evidence="3">
    <location>
        <begin position="289"/>
        <end position="348"/>
    </location>
</feature>
<dbReference type="CDD" id="cd04369">
    <property type="entry name" value="Bromodomain"/>
    <property type="match status" value="1"/>
</dbReference>
<reference evidence="6" key="1">
    <citation type="submission" date="2025-08" db="UniProtKB">
        <authorList>
            <consortium name="RefSeq"/>
        </authorList>
    </citation>
    <scope>IDENTIFICATION</scope>
    <source>
        <tissue evidence="6">Young leaves</tissue>
    </source>
</reference>
<name>A0A6J1GKY9_CUCMO</name>
<evidence type="ECO:0000256" key="3">
    <source>
        <dbReference type="SAM" id="MobiDB-lite"/>
    </source>
</evidence>
<dbReference type="PROSITE" id="PS00633">
    <property type="entry name" value="BROMODOMAIN_1"/>
    <property type="match status" value="1"/>
</dbReference>
<dbReference type="SUPFAM" id="SSF47370">
    <property type="entry name" value="Bromodomain"/>
    <property type="match status" value="1"/>
</dbReference>
<gene>
    <name evidence="6" type="primary">LOC111455284</name>
</gene>
<dbReference type="RefSeq" id="XP_022952652.1">
    <property type="nucleotide sequence ID" value="XM_023096884.1"/>
</dbReference>
<feature type="domain" description="Bromo" evidence="4">
    <location>
        <begin position="203"/>
        <end position="273"/>
    </location>
</feature>
<feature type="region of interest" description="Disordered" evidence="3">
    <location>
        <begin position="692"/>
        <end position="762"/>
    </location>
</feature>
<dbReference type="InterPro" id="IPR018359">
    <property type="entry name" value="Bromodomain_CS"/>
</dbReference>
<feature type="compositionally biased region" description="Polar residues" evidence="3">
    <location>
        <begin position="167"/>
        <end position="186"/>
    </location>
</feature>
<feature type="compositionally biased region" description="Basic residues" evidence="3">
    <location>
        <begin position="1"/>
        <end position="14"/>
    </location>
</feature>
<dbReference type="InterPro" id="IPR001487">
    <property type="entry name" value="Bromodomain"/>
</dbReference>
<dbReference type="SMART" id="SM00297">
    <property type="entry name" value="BROMO"/>
    <property type="match status" value="1"/>
</dbReference>
<dbReference type="PANTHER" id="PTHR22881">
    <property type="entry name" value="BROMODOMAIN CONTAINING PROTEIN"/>
    <property type="match status" value="1"/>
</dbReference>
<feature type="compositionally biased region" description="Basic residues" evidence="3">
    <location>
        <begin position="304"/>
        <end position="318"/>
    </location>
</feature>
<evidence type="ECO:0000256" key="1">
    <source>
        <dbReference type="ARBA" id="ARBA00023117"/>
    </source>
</evidence>
<dbReference type="InterPro" id="IPR036427">
    <property type="entry name" value="Bromodomain-like_sf"/>
</dbReference>
<feature type="compositionally biased region" description="Low complexity" evidence="3">
    <location>
        <begin position="696"/>
        <end position="751"/>
    </location>
</feature>
<feature type="region of interest" description="Disordered" evidence="3">
    <location>
        <begin position="514"/>
        <end position="601"/>
    </location>
</feature>
<feature type="compositionally biased region" description="Polar residues" evidence="3">
    <location>
        <begin position="48"/>
        <end position="62"/>
    </location>
</feature>
<keyword evidence="1 2" id="KW-0103">Bromodomain</keyword>
<feature type="compositionally biased region" description="Polar residues" evidence="3">
    <location>
        <begin position="591"/>
        <end position="601"/>
    </location>
</feature>
<dbReference type="PROSITE" id="PS50014">
    <property type="entry name" value="BROMODOMAIN_2"/>
    <property type="match status" value="1"/>
</dbReference>
<dbReference type="KEGG" id="cmos:111455284"/>
<feature type="compositionally biased region" description="Low complexity" evidence="3">
    <location>
        <begin position="567"/>
        <end position="587"/>
    </location>
</feature>
<keyword evidence="5" id="KW-1185">Reference proteome</keyword>
<feature type="region of interest" description="Disordered" evidence="3">
    <location>
        <begin position="1"/>
        <end position="99"/>
    </location>
</feature>
<accession>A0A6J1GKY9</accession>
<feature type="compositionally biased region" description="Basic and acidic residues" evidence="3">
    <location>
        <begin position="156"/>
        <end position="166"/>
    </location>
</feature>
<dbReference type="Pfam" id="PF00439">
    <property type="entry name" value="Bromodomain"/>
    <property type="match status" value="1"/>
</dbReference>
<feature type="compositionally biased region" description="Low complexity" evidence="3">
    <location>
        <begin position="115"/>
        <end position="132"/>
    </location>
</feature>
<protein>
    <submittedName>
        <fullName evidence="6">Bromodomain-containing protein 9-like isoform X1</fullName>
    </submittedName>
</protein>
<dbReference type="PANTHER" id="PTHR22881:SF27">
    <property type="entry name" value="BROMODOMAIN CONTAINING 7_9"/>
    <property type="match status" value="1"/>
</dbReference>
<dbReference type="GeneID" id="111455284"/>
<feature type="compositionally biased region" description="Basic and acidic residues" evidence="3">
    <location>
        <begin position="290"/>
        <end position="303"/>
    </location>
</feature>
<evidence type="ECO:0000256" key="2">
    <source>
        <dbReference type="PROSITE-ProRule" id="PRU00035"/>
    </source>
</evidence>
<organism evidence="5 6">
    <name type="scientific">Cucurbita moschata</name>
    <name type="common">Winter crookneck squash</name>
    <name type="synonym">Cucurbita pepo var. moschata</name>
    <dbReference type="NCBI Taxonomy" id="3662"/>
    <lineage>
        <taxon>Eukaryota</taxon>
        <taxon>Viridiplantae</taxon>
        <taxon>Streptophyta</taxon>
        <taxon>Embryophyta</taxon>
        <taxon>Tracheophyta</taxon>
        <taxon>Spermatophyta</taxon>
        <taxon>Magnoliopsida</taxon>
        <taxon>eudicotyledons</taxon>
        <taxon>Gunneridae</taxon>
        <taxon>Pentapetalae</taxon>
        <taxon>rosids</taxon>
        <taxon>fabids</taxon>
        <taxon>Cucurbitales</taxon>
        <taxon>Cucurbitaceae</taxon>
        <taxon>Cucurbiteae</taxon>
        <taxon>Cucurbita</taxon>
    </lineage>
</organism>
<dbReference type="PRINTS" id="PR00503">
    <property type="entry name" value="BROMODOMAIN"/>
</dbReference>
<feature type="region of interest" description="Disordered" evidence="3">
    <location>
        <begin position="111"/>
        <end position="187"/>
    </location>
</feature>
<evidence type="ECO:0000313" key="5">
    <source>
        <dbReference type="Proteomes" id="UP000504609"/>
    </source>
</evidence>
<feature type="compositionally biased region" description="Polar residues" evidence="3">
    <location>
        <begin position="534"/>
        <end position="543"/>
    </location>
</feature>
<feature type="compositionally biased region" description="Basic and acidic residues" evidence="3">
    <location>
        <begin position="20"/>
        <end position="29"/>
    </location>
</feature>